<dbReference type="GO" id="GO:0015129">
    <property type="term" value="F:lactate transmembrane transporter activity"/>
    <property type="evidence" value="ECO:0007669"/>
    <property type="project" value="UniProtKB-UniRule"/>
</dbReference>
<evidence type="ECO:0000256" key="2">
    <source>
        <dbReference type="ARBA" id="ARBA00010100"/>
    </source>
</evidence>
<feature type="transmembrane region" description="Helical" evidence="8">
    <location>
        <begin position="29"/>
        <end position="46"/>
    </location>
</feature>
<evidence type="ECO:0000256" key="4">
    <source>
        <dbReference type="ARBA" id="ARBA00022475"/>
    </source>
</evidence>
<dbReference type="PANTHER" id="PTHR30003">
    <property type="entry name" value="L-LACTATE PERMEASE"/>
    <property type="match status" value="1"/>
</dbReference>
<dbReference type="Proteomes" id="UP000243650">
    <property type="component" value="Unassembled WGS sequence"/>
</dbReference>
<keyword evidence="6 8" id="KW-1133">Transmembrane helix</keyword>
<evidence type="ECO:0000313" key="10">
    <source>
        <dbReference type="Proteomes" id="UP000243650"/>
    </source>
</evidence>
<comment type="similarity">
    <text evidence="2 8">Belongs to the lactate permease family.</text>
</comment>
<feature type="transmembrane region" description="Helical" evidence="8">
    <location>
        <begin position="219"/>
        <end position="240"/>
    </location>
</feature>
<feature type="transmembrane region" description="Helical" evidence="8">
    <location>
        <begin position="58"/>
        <end position="78"/>
    </location>
</feature>
<organism evidence="9 10">
    <name type="scientific">Alkalicoccus urumqiensis</name>
    <name type="common">Bacillus urumqiensis</name>
    <dbReference type="NCBI Taxonomy" id="1548213"/>
    <lineage>
        <taxon>Bacteria</taxon>
        <taxon>Bacillati</taxon>
        <taxon>Bacillota</taxon>
        <taxon>Bacilli</taxon>
        <taxon>Bacillales</taxon>
        <taxon>Bacillaceae</taxon>
        <taxon>Alkalicoccus</taxon>
    </lineage>
</organism>
<keyword evidence="4 8" id="KW-1003">Cell membrane</keyword>
<dbReference type="PANTHER" id="PTHR30003:SF0">
    <property type="entry name" value="GLYCOLATE PERMEASE GLCA-RELATED"/>
    <property type="match status" value="1"/>
</dbReference>
<keyword evidence="7 8" id="KW-0472">Membrane</keyword>
<dbReference type="InterPro" id="IPR003804">
    <property type="entry name" value="Lactate_perm"/>
</dbReference>
<feature type="transmembrane region" description="Helical" evidence="8">
    <location>
        <begin position="333"/>
        <end position="353"/>
    </location>
</feature>
<dbReference type="RefSeq" id="WP_105959294.1">
    <property type="nucleotide sequence ID" value="NZ_PVNS01000008.1"/>
</dbReference>
<keyword evidence="3 8" id="KW-0813">Transport</keyword>
<feature type="transmembrane region" description="Helical" evidence="8">
    <location>
        <begin position="505"/>
        <end position="527"/>
    </location>
</feature>
<evidence type="ECO:0000256" key="6">
    <source>
        <dbReference type="ARBA" id="ARBA00022989"/>
    </source>
</evidence>
<feature type="transmembrane region" description="Helical" evidence="8">
    <location>
        <begin position="125"/>
        <end position="147"/>
    </location>
</feature>
<accession>A0A2P6MGN5</accession>
<proteinExistence type="inferred from homology"/>
<evidence type="ECO:0000256" key="8">
    <source>
        <dbReference type="RuleBase" id="RU365092"/>
    </source>
</evidence>
<sequence>MTALTAFSAVLLPFLFLVVLRMPAKIGMSWTFILFAAGALVIWQMPLIDAGAAVTQGMVQALAILYILFGAVLLLRTLEKTGAVARINEGFRKLSPDMRVQTVIVAFLFGSLLEGAAGFGTPAAVTGPLLLALGFPPAAAVVLALAADSTAVSFGAVGTPVIFGLGGVEGAGPGLFQEAAVWITGMDLITGTLLPLGLIMLLTILFGGKENRASWIPMIPWALMIGAVYSVSAFLSALFLGPEFVAIVASLIALAVSAWTASIGFLLPEETWAPLREEIKEIDVPRKMKLPTAWSPYIIVVLLLILTRAFPAVQSALQSVRLEWTEIYGTPVSAAWEVLYSPGTVLILAALAASLLQTSSGTSVVRAAGISAKTAGAAALALIPTLGFVYLFIHSGLNTAGLPSMPQYLASVLTSIIGGGWHAAAPFLGMLGSFITGSAMVSGLTFAPVQQSVAQANELYEPLVLAQQTAGAAAGNMICVHNVVAAAAVTGMIGREGEIIRKTVIPALIYGVLLAVIGVTLSLVFPIF</sequence>
<feature type="transmembrane region" description="Helical" evidence="8">
    <location>
        <begin position="294"/>
        <end position="313"/>
    </location>
</feature>
<feature type="transmembrane region" description="Helical" evidence="8">
    <location>
        <begin position="246"/>
        <end position="267"/>
    </location>
</feature>
<comment type="subcellular location">
    <subcellularLocation>
        <location evidence="1 8">Cell membrane</location>
        <topology evidence="1 8">Multi-pass membrane protein</topology>
    </subcellularLocation>
</comment>
<comment type="caution">
    <text evidence="9">The sequence shown here is derived from an EMBL/GenBank/DDBJ whole genome shotgun (WGS) entry which is preliminary data.</text>
</comment>
<keyword evidence="5 8" id="KW-0812">Transmembrane</keyword>
<dbReference type="AlphaFoldDB" id="A0A2P6MGN5"/>
<comment type="function">
    <text evidence="8">Uptake of L-lactate across the membrane. Can also transport D-lactate and glycolate.</text>
</comment>
<feature type="transmembrane region" description="Helical" evidence="8">
    <location>
        <begin position="188"/>
        <end position="207"/>
    </location>
</feature>
<dbReference type="GO" id="GO:0015295">
    <property type="term" value="F:solute:proton symporter activity"/>
    <property type="evidence" value="ECO:0007669"/>
    <property type="project" value="TreeGrafter"/>
</dbReference>
<feature type="transmembrane region" description="Helical" evidence="8">
    <location>
        <begin position="6"/>
        <end position="22"/>
    </location>
</feature>
<evidence type="ECO:0000256" key="7">
    <source>
        <dbReference type="ARBA" id="ARBA00023136"/>
    </source>
</evidence>
<feature type="transmembrane region" description="Helical" evidence="8">
    <location>
        <begin position="99"/>
        <end position="119"/>
    </location>
</feature>
<feature type="transmembrane region" description="Helical" evidence="8">
    <location>
        <begin position="405"/>
        <end position="424"/>
    </location>
</feature>
<feature type="transmembrane region" description="Helical" evidence="8">
    <location>
        <begin position="374"/>
        <end position="393"/>
    </location>
</feature>
<feature type="transmembrane region" description="Helical" evidence="8">
    <location>
        <begin position="154"/>
        <end position="176"/>
    </location>
</feature>
<dbReference type="EMBL" id="PVNS01000008">
    <property type="protein sequence ID" value="PRO65455.1"/>
    <property type="molecule type" value="Genomic_DNA"/>
</dbReference>
<evidence type="ECO:0000256" key="3">
    <source>
        <dbReference type="ARBA" id="ARBA00022448"/>
    </source>
</evidence>
<reference evidence="9 10" key="1">
    <citation type="submission" date="2018-03" db="EMBL/GenBank/DDBJ databases">
        <title>Bacillus urumqiensis sp. nov., a moderately haloalkaliphilic bacterium isolated from a salt lake.</title>
        <authorList>
            <person name="Zhao B."/>
            <person name="Liao Z."/>
        </authorList>
    </citation>
    <scope>NUCLEOTIDE SEQUENCE [LARGE SCALE GENOMIC DNA]</scope>
    <source>
        <strain evidence="9 10">BZ-SZ-XJ18</strain>
    </source>
</reference>
<gene>
    <name evidence="9" type="ORF">C6I21_09875</name>
</gene>
<dbReference type="OrthoDB" id="9761056at2"/>
<keyword evidence="10" id="KW-1185">Reference proteome</keyword>
<dbReference type="GO" id="GO:0005886">
    <property type="term" value="C:plasma membrane"/>
    <property type="evidence" value="ECO:0007669"/>
    <property type="project" value="UniProtKB-SubCell"/>
</dbReference>
<evidence type="ECO:0000256" key="5">
    <source>
        <dbReference type="ARBA" id="ARBA00022692"/>
    </source>
</evidence>
<dbReference type="Pfam" id="PF02652">
    <property type="entry name" value="Lactate_perm"/>
    <property type="match status" value="1"/>
</dbReference>
<evidence type="ECO:0000313" key="9">
    <source>
        <dbReference type="EMBL" id="PRO65455.1"/>
    </source>
</evidence>
<protein>
    <recommendedName>
        <fullName evidence="8">L-lactate permease</fullName>
    </recommendedName>
</protein>
<evidence type="ECO:0000256" key="1">
    <source>
        <dbReference type="ARBA" id="ARBA00004651"/>
    </source>
</evidence>
<name>A0A2P6MGN5_ALKUR</name>